<dbReference type="STRING" id="1515439.SAMN06265784_103416"/>
<evidence type="ECO:0000256" key="1">
    <source>
        <dbReference type="SAM" id="Phobius"/>
    </source>
</evidence>
<reference evidence="3" key="1">
    <citation type="submission" date="2017-04" db="EMBL/GenBank/DDBJ databases">
        <authorList>
            <person name="Varghese N."/>
            <person name="Submissions S."/>
        </authorList>
    </citation>
    <scope>NUCLEOTIDE SEQUENCE [LARGE SCALE GENOMIC DNA]</scope>
    <source>
        <strain evidence="3">LMG 29540</strain>
    </source>
</reference>
<evidence type="ECO:0000313" key="2">
    <source>
        <dbReference type="EMBL" id="SMG36714.1"/>
    </source>
</evidence>
<protein>
    <submittedName>
        <fullName evidence="2">Uncharacterized protein</fullName>
    </submittedName>
</protein>
<gene>
    <name evidence="2" type="ORF">SAMN06265784_103416</name>
</gene>
<keyword evidence="1" id="KW-0472">Membrane</keyword>
<sequence length="110" mass="11398">MVLSVVMAVVVMVGGGGVVGVAVVVVVIVPFMPMSAASARVSSVPLPIHRPIVPAAAGQVRPMIVPMFPLVPLRLNLPASPVRTGSARFGAINFQTAGFRHSGFLVRFVV</sequence>
<organism evidence="2 3">
    <name type="scientific">Paraburkholderia susongensis</name>
    <dbReference type="NCBI Taxonomy" id="1515439"/>
    <lineage>
        <taxon>Bacteria</taxon>
        <taxon>Pseudomonadati</taxon>
        <taxon>Pseudomonadota</taxon>
        <taxon>Betaproteobacteria</taxon>
        <taxon>Burkholderiales</taxon>
        <taxon>Burkholderiaceae</taxon>
        <taxon>Paraburkholderia</taxon>
    </lineage>
</organism>
<keyword evidence="3" id="KW-1185">Reference proteome</keyword>
<proteinExistence type="predicted"/>
<accession>A0A1X7K8I6</accession>
<evidence type="ECO:0000313" key="3">
    <source>
        <dbReference type="Proteomes" id="UP000193228"/>
    </source>
</evidence>
<dbReference type="EMBL" id="FXAT01000003">
    <property type="protein sequence ID" value="SMG36714.1"/>
    <property type="molecule type" value="Genomic_DNA"/>
</dbReference>
<dbReference type="AlphaFoldDB" id="A0A1X7K8I6"/>
<keyword evidence="1" id="KW-0812">Transmembrane</keyword>
<keyword evidence="1" id="KW-1133">Transmembrane helix</keyword>
<name>A0A1X7K8I6_9BURK</name>
<dbReference type="Proteomes" id="UP000193228">
    <property type="component" value="Unassembled WGS sequence"/>
</dbReference>
<feature type="transmembrane region" description="Helical" evidence="1">
    <location>
        <begin position="6"/>
        <end position="32"/>
    </location>
</feature>